<comment type="caution">
    <text evidence="1">The sequence shown here is derived from an EMBL/GenBank/DDBJ whole genome shotgun (WGS) entry which is preliminary data.</text>
</comment>
<dbReference type="Proteomes" id="UP000887013">
    <property type="component" value="Unassembled WGS sequence"/>
</dbReference>
<gene>
    <name evidence="1" type="ORF">NPIL_336281</name>
</gene>
<evidence type="ECO:0000313" key="1">
    <source>
        <dbReference type="EMBL" id="GFT31798.1"/>
    </source>
</evidence>
<dbReference type="EMBL" id="BMAW01107989">
    <property type="protein sequence ID" value="GFT31798.1"/>
    <property type="molecule type" value="Genomic_DNA"/>
</dbReference>
<sequence length="110" mass="12267">MGYSSGTLIIRDFRDGRVLAIGGVSDEIMLSITSNSSISRPGVAYTRFLTYPEEDKKISFTRSTSSVGVVGLLVTFLFSTLPDRLNCGHQRLIESLLGARRFEYSNRKRL</sequence>
<organism evidence="1 2">
    <name type="scientific">Nephila pilipes</name>
    <name type="common">Giant wood spider</name>
    <name type="synonym">Nephila maculata</name>
    <dbReference type="NCBI Taxonomy" id="299642"/>
    <lineage>
        <taxon>Eukaryota</taxon>
        <taxon>Metazoa</taxon>
        <taxon>Ecdysozoa</taxon>
        <taxon>Arthropoda</taxon>
        <taxon>Chelicerata</taxon>
        <taxon>Arachnida</taxon>
        <taxon>Araneae</taxon>
        <taxon>Araneomorphae</taxon>
        <taxon>Entelegynae</taxon>
        <taxon>Araneoidea</taxon>
        <taxon>Nephilidae</taxon>
        <taxon>Nephila</taxon>
    </lineage>
</organism>
<name>A0A8X6TPX5_NEPPI</name>
<accession>A0A8X6TPX5</accession>
<keyword evidence="2" id="KW-1185">Reference proteome</keyword>
<dbReference type="AlphaFoldDB" id="A0A8X6TPX5"/>
<proteinExistence type="predicted"/>
<reference evidence="1" key="1">
    <citation type="submission" date="2020-08" db="EMBL/GenBank/DDBJ databases">
        <title>Multicomponent nature underlies the extraordinary mechanical properties of spider dragline silk.</title>
        <authorList>
            <person name="Kono N."/>
            <person name="Nakamura H."/>
            <person name="Mori M."/>
            <person name="Yoshida Y."/>
            <person name="Ohtoshi R."/>
            <person name="Malay A.D."/>
            <person name="Moran D.A.P."/>
            <person name="Tomita M."/>
            <person name="Numata K."/>
            <person name="Arakawa K."/>
        </authorList>
    </citation>
    <scope>NUCLEOTIDE SEQUENCE</scope>
</reference>
<evidence type="ECO:0000313" key="2">
    <source>
        <dbReference type="Proteomes" id="UP000887013"/>
    </source>
</evidence>
<protein>
    <submittedName>
        <fullName evidence="1">Uncharacterized protein</fullName>
    </submittedName>
</protein>